<dbReference type="VEuPathDB" id="FungiDB:RhiirFUN_008000"/>
<gene>
    <name evidence="1" type="ORF">RhiirA4_478606</name>
</gene>
<sequence length="78" mass="8826">MKELAHFFGDSVLQSRTKSQPGSTNIFSQIGKFLYSIADIQSYIDRSLVVIIGLFIVEVKVPSSFHGIKYKYTSFAFQ</sequence>
<dbReference type="EMBL" id="LLXI01002577">
    <property type="protein sequence ID" value="PKY57502.1"/>
    <property type="molecule type" value="Genomic_DNA"/>
</dbReference>
<keyword evidence="2" id="KW-1185">Reference proteome</keyword>
<reference evidence="1 2" key="1">
    <citation type="submission" date="2015-10" db="EMBL/GenBank/DDBJ databases">
        <title>Genome analyses suggest a sexual origin of heterokaryosis in a supposedly ancient asexual fungus.</title>
        <authorList>
            <person name="Ropars J."/>
            <person name="Sedzielewska K."/>
            <person name="Noel J."/>
            <person name="Charron P."/>
            <person name="Farinelli L."/>
            <person name="Marton T."/>
            <person name="Kruger M."/>
            <person name="Pelin A."/>
            <person name="Brachmann A."/>
            <person name="Corradi N."/>
        </authorList>
    </citation>
    <scope>NUCLEOTIDE SEQUENCE [LARGE SCALE GENOMIC DNA]</scope>
    <source>
        <strain evidence="1 2">A4</strain>
    </source>
</reference>
<evidence type="ECO:0000313" key="1">
    <source>
        <dbReference type="EMBL" id="PKY57502.1"/>
    </source>
</evidence>
<dbReference type="Proteomes" id="UP000234323">
    <property type="component" value="Unassembled WGS sequence"/>
</dbReference>
<proteinExistence type="predicted"/>
<protein>
    <submittedName>
        <fullName evidence="1">Uncharacterized protein</fullName>
    </submittedName>
</protein>
<comment type="caution">
    <text evidence="1">The sequence shown here is derived from an EMBL/GenBank/DDBJ whole genome shotgun (WGS) entry which is preliminary data.</text>
</comment>
<evidence type="ECO:0000313" key="2">
    <source>
        <dbReference type="Proteomes" id="UP000234323"/>
    </source>
</evidence>
<name>A0A2I1HF51_9GLOM</name>
<organism evidence="1 2">
    <name type="scientific">Rhizophagus irregularis</name>
    <dbReference type="NCBI Taxonomy" id="588596"/>
    <lineage>
        <taxon>Eukaryota</taxon>
        <taxon>Fungi</taxon>
        <taxon>Fungi incertae sedis</taxon>
        <taxon>Mucoromycota</taxon>
        <taxon>Glomeromycotina</taxon>
        <taxon>Glomeromycetes</taxon>
        <taxon>Glomerales</taxon>
        <taxon>Glomeraceae</taxon>
        <taxon>Rhizophagus</taxon>
    </lineage>
</organism>
<dbReference type="AlphaFoldDB" id="A0A2I1HF51"/>
<accession>A0A2I1HF51</accession>